<feature type="region of interest" description="Disordered" evidence="2">
    <location>
        <begin position="23"/>
        <end position="57"/>
    </location>
</feature>
<name>A0A317FYT2_BUTFI</name>
<accession>A0A317FYT2</accession>
<dbReference type="RefSeq" id="WP_110072244.1">
    <property type="nucleotide sequence ID" value="NZ_CM009896.1"/>
</dbReference>
<dbReference type="Pfam" id="PF00929">
    <property type="entry name" value="RNase_T"/>
    <property type="match status" value="1"/>
</dbReference>
<dbReference type="GO" id="GO:0005829">
    <property type="term" value="C:cytosol"/>
    <property type="evidence" value="ECO:0007669"/>
    <property type="project" value="TreeGrafter"/>
</dbReference>
<feature type="domain" description="Exonuclease" evidence="3">
    <location>
        <begin position="132"/>
        <end position="299"/>
    </location>
</feature>
<reference evidence="4 5" key="1">
    <citation type="submission" date="2017-09" db="EMBL/GenBank/DDBJ databases">
        <title>High-quality draft genome sequence of Butyrivibrio fibrisolvens INBov1, isolated from cow rumen.</title>
        <authorList>
            <person name="Rodriguez Hernaez J."/>
            <person name="Rivarola M."/>
            <person name="Paniego N."/>
            <person name="Cravero S."/>
            <person name="Ceron Cucchi M."/>
            <person name="Martinez M.C."/>
        </authorList>
    </citation>
    <scope>NUCLEOTIDE SEQUENCE [LARGE SCALE GENOMIC DNA]</scope>
    <source>
        <strain evidence="4 5">INBov1</strain>
    </source>
</reference>
<dbReference type="AlphaFoldDB" id="A0A317FYT2"/>
<organism evidence="4 5">
    <name type="scientific">Butyrivibrio fibrisolvens</name>
    <dbReference type="NCBI Taxonomy" id="831"/>
    <lineage>
        <taxon>Bacteria</taxon>
        <taxon>Bacillati</taxon>
        <taxon>Bacillota</taxon>
        <taxon>Clostridia</taxon>
        <taxon>Lachnospirales</taxon>
        <taxon>Lachnospiraceae</taxon>
        <taxon>Butyrivibrio</taxon>
    </lineage>
</organism>
<evidence type="ECO:0000259" key="3">
    <source>
        <dbReference type="SMART" id="SM00479"/>
    </source>
</evidence>
<gene>
    <name evidence="4" type="ORF">CPT75_04420</name>
</gene>
<dbReference type="FunFam" id="3.30.420.10:FF:000045">
    <property type="entry name" value="3'-5' exonuclease DinG"/>
    <property type="match status" value="1"/>
</dbReference>
<evidence type="ECO:0000256" key="1">
    <source>
        <dbReference type="ARBA" id="ARBA00022839"/>
    </source>
</evidence>
<evidence type="ECO:0000256" key="2">
    <source>
        <dbReference type="SAM" id="MobiDB-lite"/>
    </source>
</evidence>
<dbReference type="InterPro" id="IPR012337">
    <property type="entry name" value="RNaseH-like_sf"/>
</dbReference>
<dbReference type="SMART" id="SM00479">
    <property type="entry name" value="EXOIII"/>
    <property type="match status" value="1"/>
</dbReference>
<dbReference type="GO" id="GO:0003887">
    <property type="term" value="F:DNA-directed DNA polymerase activity"/>
    <property type="evidence" value="ECO:0007669"/>
    <property type="project" value="InterPro"/>
</dbReference>
<dbReference type="GO" id="GO:0003677">
    <property type="term" value="F:DNA binding"/>
    <property type="evidence" value="ECO:0007669"/>
    <property type="project" value="InterPro"/>
</dbReference>
<dbReference type="GO" id="GO:0045004">
    <property type="term" value="P:DNA replication proofreading"/>
    <property type="evidence" value="ECO:0007669"/>
    <property type="project" value="TreeGrafter"/>
</dbReference>
<evidence type="ECO:0000313" key="4">
    <source>
        <dbReference type="EMBL" id="PWT26419.1"/>
    </source>
</evidence>
<dbReference type="SUPFAM" id="SSF53098">
    <property type="entry name" value="Ribonuclease H-like"/>
    <property type="match status" value="1"/>
</dbReference>
<dbReference type="NCBIfam" id="TIGR00573">
    <property type="entry name" value="dnaq"/>
    <property type="match status" value="1"/>
</dbReference>
<dbReference type="InterPro" id="IPR036397">
    <property type="entry name" value="RNaseH_sf"/>
</dbReference>
<evidence type="ECO:0000313" key="5">
    <source>
        <dbReference type="Proteomes" id="UP000245488"/>
    </source>
</evidence>
<protein>
    <recommendedName>
        <fullName evidence="3">Exonuclease domain-containing protein</fullName>
    </recommendedName>
</protein>
<keyword evidence="1" id="KW-0540">Nuclease</keyword>
<dbReference type="PANTHER" id="PTHR30231">
    <property type="entry name" value="DNA POLYMERASE III SUBUNIT EPSILON"/>
    <property type="match status" value="1"/>
</dbReference>
<dbReference type="Proteomes" id="UP000245488">
    <property type="component" value="Chromosome"/>
</dbReference>
<feature type="compositionally biased region" description="Basic and acidic residues" evidence="2">
    <location>
        <begin position="23"/>
        <end position="56"/>
    </location>
</feature>
<dbReference type="PANTHER" id="PTHR30231:SF37">
    <property type="entry name" value="EXODEOXYRIBONUCLEASE 10"/>
    <property type="match status" value="1"/>
</dbReference>
<proteinExistence type="predicted"/>
<dbReference type="InterPro" id="IPR013520">
    <property type="entry name" value="Ribonucl_H"/>
</dbReference>
<dbReference type="Gene3D" id="3.30.420.10">
    <property type="entry name" value="Ribonuclease H-like superfamily/Ribonuclease H"/>
    <property type="match status" value="1"/>
</dbReference>
<keyword evidence="5" id="KW-1185">Reference proteome</keyword>
<keyword evidence="1" id="KW-0269">Exonuclease</keyword>
<dbReference type="GO" id="GO:0008408">
    <property type="term" value="F:3'-5' exonuclease activity"/>
    <property type="evidence" value="ECO:0007669"/>
    <property type="project" value="TreeGrafter"/>
</dbReference>
<dbReference type="InterPro" id="IPR006054">
    <property type="entry name" value="DnaQ"/>
</dbReference>
<keyword evidence="1" id="KW-0378">Hydrolase</keyword>
<dbReference type="EMBL" id="NXNG01000001">
    <property type="protein sequence ID" value="PWT26419.1"/>
    <property type="molecule type" value="Genomic_DNA"/>
</dbReference>
<dbReference type="CDD" id="cd06127">
    <property type="entry name" value="DEDDh"/>
    <property type="match status" value="1"/>
</dbReference>
<comment type="caution">
    <text evidence="4">The sequence shown here is derived from an EMBL/GenBank/DDBJ whole genome shotgun (WGS) entry which is preliminary data.</text>
</comment>
<sequence length="300" mass="33189">MDALEIMFGKRSIADKIAESKEGYKEEITEDAKDKHVADSLIKRSDKKEKVPDKTGLENTSVKKTTINKTDIEKATVKKATVDKKTINRTTINRTDRENDKADKGKDLVMASGVSTMQIKSVEKIKDKLSKRYIAFDTETTGFSAYNDRIIELGAVLFEDGKAVKSFGSLVNAGKRVPASATRVNNITNDMLADSPKEDVVYPEFVEFLGDAITGDTIICAHNASFDMRFLSATFERLGIDANIKFVDTLALCKKYVTGTCDHKQPTMAQHFNISQQDAHRAQSDALVCGGIMAELLKLM</sequence>